<dbReference type="SUPFAM" id="SSF52540">
    <property type="entry name" value="P-loop containing nucleoside triphosphate hydrolases"/>
    <property type="match status" value="1"/>
</dbReference>
<dbReference type="InterPro" id="IPR012562">
    <property type="entry name" value="GUCT"/>
</dbReference>
<evidence type="ECO:0000256" key="2">
    <source>
        <dbReference type="ARBA" id="ARBA00022741"/>
    </source>
</evidence>
<comment type="caution">
    <text evidence="10">The sequence shown here is derived from an EMBL/GenBank/DDBJ whole genome shotgun (WGS) entry which is preliminary data.</text>
</comment>
<dbReference type="PROSITE" id="PS51192">
    <property type="entry name" value="HELICASE_ATP_BIND_1"/>
    <property type="match status" value="1"/>
</dbReference>
<dbReference type="PANTHER" id="PTHR47959">
    <property type="entry name" value="ATP-DEPENDENT RNA HELICASE RHLE-RELATED"/>
    <property type="match status" value="1"/>
</dbReference>
<dbReference type="InterPro" id="IPR000629">
    <property type="entry name" value="RNA-helicase_DEAD-box_CS"/>
</dbReference>
<dbReference type="CDD" id="cd00268">
    <property type="entry name" value="DEADc"/>
    <property type="match status" value="1"/>
</dbReference>
<dbReference type="InterPro" id="IPR027417">
    <property type="entry name" value="P-loop_NTPase"/>
</dbReference>
<dbReference type="Pfam" id="PF08152">
    <property type="entry name" value="GUCT"/>
    <property type="match status" value="1"/>
</dbReference>
<dbReference type="PROSITE" id="PS51194">
    <property type="entry name" value="HELICASE_CTER"/>
    <property type="match status" value="1"/>
</dbReference>
<evidence type="ECO:0000256" key="4">
    <source>
        <dbReference type="ARBA" id="ARBA00022806"/>
    </source>
</evidence>
<dbReference type="InterPro" id="IPR050079">
    <property type="entry name" value="DEAD_box_RNA_helicase"/>
</dbReference>
<protein>
    <recommendedName>
        <fullName evidence="12">RNA helicase</fullName>
    </recommendedName>
</protein>
<accession>A0AAV9IC75</accession>
<feature type="domain" description="Helicase ATP-binding" evidence="8">
    <location>
        <begin position="110"/>
        <end position="286"/>
    </location>
</feature>
<feature type="region of interest" description="Disordered" evidence="7">
    <location>
        <begin position="648"/>
        <end position="675"/>
    </location>
</feature>
<dbReference type="AlphaFoldDB" id="A0AAV9IC75"/>
<evidence type="ECO:0000256" key="6">
    <source>
        <dbReference type="RuleBase" id="RU000492"/>
    </source>
</evidence>
<dbReference type="GO" id="GO:0003723">
    <property type="term" value="F:RNA binding"/>
    <property type="evidence" value="ECO:0007669"/>
    <property type="project" value="UniProtKB-KW"/>
</dbReference>
<dbReference type="Pfam" id="PF00270">
    <property type="entry name" value="DEAD"/>
    <property type="match status" value="1"/>
</dbReference>
<keyword evidence="4 6" id="KW-0347">Helicase</keyword>
<dbReference type="CDD" id="cd18787">
    <property type="entry name" value="SF2_C_DEAD"/>
    <property type="match status" value="1"/>
</dbReference>
<sequence>MKRLSLWSRRLFSTRWIGQTTYADAKSIWKRGIYSKFVYGTIPATANNNVLLSKAYTRAFPSRRYSTLSASTTEDANTEQLDSLPIREETKSLLQAAGITHLFPVQQKCWNPIWQGKDIVVRSQTGTGKTLAYALPLMEKVHSGHLKMHPETEGSPVILVLVPTRELAKQVYEEFGKLDTKLSGACIYGGAPYRPQEEQLRHHVSYLVGTPGRVADMMRRNLLLLDLVQCVVLDEADRMLEIGFASELEQILSAVSVDRQTLLFSATLPAWVKQQSTENMKQPIFIDLVGDNRESKIPKGVKHYAIAVPPYAKEAVVGDILTVYGGEKCIVFTHTKREADLLGSSEYIRDEATVIHGDIPQEGRELAIHGFRKGKFRNLIATDVAARGIDIPNVDFVLMTYTPNPTPESIDMYVHRSGRTGRAGKNGKSMLIYSQEEKDKLVKLERALGIRFERLQPPSTEQLLAASLERSWNKILSTPEALISQVSPLINDKINNMPGEKDSPHGLSPTRNLFHMLSDETNSEKRLQLLLAAAMARLGGFHSTLQHRSLLTGKHGFVTFHMEDKRPEGKRRGFGFHFLRRILSESFSEWIEDGEEISKIVVYPSGMEALFDVSEKIASSLMQHGLAGKSAFQVKPVNQLTEEMIQAMEAAESRKSSSTVSKTKHSDTSKRYRNH</sequence>
<keyword evidence="2 6" id="KW-0547">Nucleotide-binding</keyword>
<evidence type="ECO:0000256" key="3">
    <source>
        <dbReference type="ARBA" id="ARBA00022801"/>
    </source>
</evidence>
<keyword evidence="5 6" id="KW-0067">ATP-binding</keyword>
<dbReference type="Gene3D" id="3.40.50.300">
    <property type="entry name" value="P-loop containing nucleotide triphosphate hydrolases"/>
    <property type="match status" value="2"/>
</dbReference>
<gene>
    <name evidence="10" type="ORF">GAYE_SCF07G2960</name>
</gene>
<dbReference type="EMBL" id="JANCYU010000027">
    <property type="protein sequence ID" value="KAK4525055.1"/>
    <property type="molecule type" value="Genomic_DNA"/>
</dbReference>
<evidence type="ECO:0008006" key="12">
    <source>
        <dbReference type="Google" id="ProtNLM"/>
    </source>
</evidence>
<comment type="similarity">
    <text evidence="1">Belongs to the DEAD box helicase family. DDX21/DDX50 subfamily.</text>
</comment>
<name>A0AAV9IC75_9RHOD</name>
<evidence type="ECO:0000259" key="8">
    <source>
        <dbReference type="PROSITE" id="PS51192"/>
    </source>
</evidence>
<dbReference type="PANTHER" id="PTHR47959:SF1">
    <property type="entry name" value="ATP-DEPENDENT RNA HELICASE DBPA"/>
    <property type="match status" value="1"/>
</dbReference>
<dbReference type="InterPro" id="IPR001650">
    <property type="entry name" value="Helicase_C-like"/>
</dbReference>
<dbReference type="PROSITE" id="PS00039">
    <property type="entry name" value="DEAD_ATP_HELICASE"/>
    <property type="match status" value="1"/>
</dbReference>
<dbReference type="InterPro" id="IPR014001">
    <property type="entry name" value="Helicase_ATP-bd"/>
</dbReference>
<feature type="compositionally biased region" description="Basic and acidic residues" evidence="7">
    <location>
        <begin position="664"/>
        <end position="675"/>
    </location>
</feature>
<proteinExistence type="inferred from homology"/>
<evidence type="ECO:0000313" key="11">
    <source>
        <dbReference type="Proteomes" id="UP001300502"/>
    </source>
</evidence>
<dbReference type="GO" id="GO:0016787">
    <property type="term" value="F:hydrolase activity"/>
    <property type="evidence" value="ECO:0007669"/>
    <property type="project" value="UniProtKB-KW"/>
</dbReference>
<dbReference type="GO" id="GO:0003724">
    <property type="term" value="F:RNA helicase activity"/>
    <property type="evidence" value="ECO:0007669"/>
    <property type="project" value="UniProtKB-EC"/>
</dbReference>
<evidence type="ECO:0000256" key="5">
    <source>
        <dbReference type="ARBA" id="ARBA00022840"/>
    </source>
</evidence>
<organism evidence="10 11">
    <name type="scientific">Galdieria yellowstonensis</name>
    <dbReference type="NCBI Taxonomy" id="3028027"/>
    <lineage>
        <taxon>Eukaryota</taxon>
        <taxon>Rhodophyta</taxon>
        <taxon>Bangiophyceae</taxon>
        <taxon>Galdieriales</taxon>
        <taxon>Galdieriaceae</taxon>
        <taxon>Galdieria</taxon>
    </lineage>
</organism>
<keyword evidence="11" id="KW-1185">Reference proteome</keyword>
<evidence type="ECO:0000259" key="9">
    <source>
        <dbReference type="PROSITE" id="PS51194"/>
    </source>
</evidence>
<dbReference type="InterPro" id="IPR044742">
    <property type="entry name" value="DEAD/DEAH_RhlB"/>
</dbReference>
<dbReference type="GO" id="GO:0005829">
    <property type="term" value="C:cytosol"/>
    <property type="evidence" value="ECO:0007669"/>
    <property type="project" value="TreeGrafter"/>
</dbReference>
<dbReference type="InterPro" id="IPR011545">
    <property type="entry name" value="DEAD/DEAH_box_helicase_dom"/>
</dbReference>
<dbReference type="SMART" id="SM00490">
    <property type="entry name" value="HELICc"/>
    <property type="match status" value="1"/>
</dbReference>
<evidence type="ECO:0000256" key="7">
    <source>
        <dbReference type="SAM" id="MobiDB-lite"/>
    </source>
</evidence>
<dbReference type="GO" id="GO:0005524">
    <property type="term" value="F:ATP binding"/>
    <property type="evidence" value="ECO:0007669"/>
    <property type="project" value="UniProtKB-KW"/>
</dbReference>
<evidence type="ECO:0000313" key="10">
    <source>
        <dbReference type="EMBL" id="KAK4525055.1"/>
    </source>
</evidence>
<reference evidence="10 11" key="1">
    <citation type="submission" date="2022-07" db="EMBL/GenBank/DDBJ databases">
        <title>Genome-wide signatures of adaptation to extreme environments.</title>
        <authorList>
            <person name="Cho C.H."/>
            <person name="Yoon H.S."/>
        </authorList>
    </citation>
    <scope>NUCLEOTIDE SEQUENCE [LARGE SCALE GENOMIC DNA]</scope>
    <source>
        <strain evidence="10 11">108.79 E11</strain>
    </source>
</reference>
<dbReference type="SMART" id="SM00487">
    <property type="entry name" value="DEXDc"/>
    <property type="match status" value="1"/>
</dbReference>
<evidence type="ECO:0000256" key="1">
    <source>
        <dbReference type="ARBA" id="ARBA00006517"/>
    </source>
</evidence>
<dbReference type="Pfam" id="PF00271">
    <property type="entry name" value="Helicase_C"/>
    <property type="match status" value="1"/>
</dbReference>
<keyword evidence="3 6" id="KW-0378">Hydrolase</keyword>
<dbReference type="Proteomes" id="UP001300502">
    <property type="component" value="Unassembled WGS sequence"/>
</dbReference>
<feature type="domain" description="Helicase C-terminal" evidence="9">
    <location>
        <begin position="316"/>
        <end position="463"/>
    </location>
</feature>